<sequence length="562" mass="60893">MLRFMSVTVGLLLLLSAGPIGLTAGDEPVSLYKPAVLTSFEWQSIDSPQYAGESIDVVILAMDDSGNSYPLNGIALLSTTLGDQFVYPSYVQFNDGICNSRVVVTIAESLALRCSRDTVSGTSEVFEVLPGAPKRLMVILPGEQLTPGLTGGRAGSPDEQTAGDSFSFEVYRTDGWFNQVDQSNDSVELDSDNRFDRLPAGGRLPNGTGSFPIVMHAAGERHITAKLARSLLEDISSPVTVRPGPYKNMLLIAPGEVLMPGDTSPLESLPGKEGTPSPQYLREPFGVNVYACDSFWNPRDGLGDTVFVRSDVKDSCTPSANELTDSVRFSFQFNQRGENRPLWVRDSLTGAESYITYLDVRARGASLSAIAPDTVRSGETAQVLIRVVDVHGEQIPAALVRTSVVKGTGTMIEPELLTDTAGYATAHFVCTPSPASEQDSIRITSDNAIAVIGIYVKHLSDSLFAFPNPFGSINQDRTLIFYSLQKAVSVKVRIYDPFGNRVWTRSFSQGEPGAQFGDNTIYWDGTNNKGKRVASGIYVIQVLGTTTTSIDFRSLYRVGVVW</sequence>
<feature type="domain" description="FlgD/Vpr Ig-like" evidence="2">
    <location>
        <begin position="484"/>
        <end position="546"/>
    </location>
</feature>
<dbReference type="InterPro" id="IPR025965">
    <property type="entry name" value="FlgD/Vpr_Ig-like"/>
</dbReference>
<comment type="caution">
    <text evidence="3">The sequence shown here is derived from an EMBL/GenBank/DDBJ whole genome shotgun (WGS) entry which is preliminary data.</text>
</comment>
<reference evidence="3" key="1">
    <citation type="submission" date="2019-03" db="EMBL/GenBank/DDBJ databases">
        <title>Lake Tanganyika Metagenome-Assembled Genomes (MAGs).</title>
        <authorList>
            <person name="Tran P."/>
        </authorList>
    </citation>
    <scope>NUCLEOTIDE SEQUENCE</scope>
    <source>
        <strain evidence="3">K_DeepCast_150m_m2_040</strain>
    </source>
</reference>
<evidence type="ECO:0000313" key="4">
    <source>
        <dbReference type="Proteomes" id="UP000779900"/>
    </source>
</evidence>
<evidence type="ECO:0000259" key="2">
    <source>
        <dbReference type="Pfam" id="PF13860"/>
    </source>
</evidence>
<accession>A0A938BUA3</accession>
<feature type="signal peptide" evidence="1">
    <location>
        <begin position="1"/>
        <end position="24"/>
    </location>
</feature>
<dbReference type="EMBL" id="VGIR01000091">
    <property type="protein sequence ID" value="MBM3332472.1"/>
    <property type="molecule type" value="Genomic_DNA"/>
</dbReference>
<keyword evidence="1" id="KW-0732">Signal</keyword>
<dbReference type="Gene3D" id="2.60.40.4070">
    <property type="match status" value="1"/>
</dbReference>
<name>A0A938BUA3_UNCW3</name>
<evidence type="ECO:0000313" key="3">
    <source>
        <dbReference type="EMBL" id="MBM3332472.1"/>
    </source>
</evidence>
<dbReference type="Pfam" id="PF13860">
    <property type="entry name" value="FlgD_ig"/>
    <property type="match status" value="1"/>
</dbReference>
<proteinExistence type="predicted"/>
<organism evidence="3 4">
    <name type="scientific">candidate division WOR-3 bacterium</name>
    <dbReference type="NCBI Taxonomy" id="2052148"/>
    <lineage>
        <taxon>Bacteria</taxon>
        <taxon>Bacteria division WOR-3</taxon>
    </lineage>
</organism>
<dbReference type="Proteomes" id="UP000779900">
    <property type="component" value="Unassembled WGS sequence"/>
</dbReference>
<feature type="chain" id="PRO_5037829324" description="FlgD/Vpr Ig-like domain-containing protein" evidence="1">
    <location>
        <begin position="25"/>
        <end position="562"/>
    </location>
</feature>
<dbReference type="AlphaFoldDB" id="A0A938BUA3"/>
<gene>
    <name evidence="3" type="ORF">FJY68_11605</name>
</gene>
<protein>
    <recommendedName>
        <fullName evidence="2">FlgD/Vpr Ig-like domain-containing protein</fullName>
    </recommendedName>
</protein>
<evidence type="ECO:0000256" key="1">
    <source>
        <dbReference type="SAM" id="SignalP"/>
    </source>
</evidence>